<keyword evidence="4" id="KW-1185">Reference proteome</keyword>
<evidence type="ECO:0000256" key="1">
    <source>
        <dbReference type="SAM" id="MobiDB-lite"/>
    </source>
</evidence>
<feature type="region of interest" description="Disordered" evidence="1">
    <location>
        <begin position="621"/>
        <end position="653"/>
    </location>
</feature>
<reference evidence="3" key="2">
    <citation type="submission" date="2023-06" db="EMBL/GenBank/DDBJ databases">
        <authorList>
            <consortium name="Lawrence Berkeley National Laboratory"/>
            <person name="Haridas S."/>
            <person name="Hensen N."/>
            <person name="Bonometti L."/>
            <person name="Westerberg I."/>
            <person name="Brannstrom I.O."/>
            <person name="Guillou S."/>
            <person name="Cros-Aarteil S."/>
            <person name="Calhoun S."/>
            <person name="Kuo A."/>
            <person name="Mondo S."/>
            <person name="Pangilinan J."/>
            <person name="Riley R."/>
            <person name="LaButti K."/>
            <person name="Andreopoulos B."/>
            <person name="Lipzen A."/>
            <person name="Chen C."/>
            <person name="Yanf M."/>
            <person name="Daum C."/>
            <person name="Ng V."/>
            <person name="Clum A."/>
            <person name="Steindorff A."/>
            <person name="Ohm R."/>
            <person name="Martin F."/>
            <person name="Silar P."/>
            <person name="Natvig D."/>
            <person name="Lalanne C."/>
            <person name="Gautier V."/>
            <person name="Ament-velasquez S.L."/>
            <person name="Kruys A."/>
            <person name="Hutchinson M.I."/>
            <person name="Powell A.J."/>
            <person name="Barry K."/>
            <person name="Miller A.N."/>
            <person name="Grigoriev I.V."/>
            <person name="Debuchy R."/>
            <person name="Gladieux P."/>
            <person name="Thoren M.H."/>
            <person name="Johannesson H."/>
        </authorList>
    </citation>
    <scope>NUCLEOTIDE SEQUENCE</scope>
    <source>
        <strain evidence="3">CBS 232.78</strain>
    </source>
</reference>
<dbReference type="GO" id="GO:0000126">
    <property type="term" value="C:transcription factor TFIIIB complex"/>
    <property type="evidence" value="ECO:0007669"/>
    <property type="project" value="TreeGrafter"/>
</dbReference>
<evidence type="ECO:0000313" key="4">
    <source>
        <dbReference type="Proteomes" id="UP001285441"/>
    </source>
</evidence>
<protein>
    <submittedName>
        <fullName evidence="3">Transcription factor TFIIIB component-like protein</fullName>
    </submittedName>
</protein>
<feature type="compositionally biased region" description="Polar residues" evidence="1">
    <location>
        <begin position="101"/>
        <end position="117"/>
    </location>
</feature>
<dbReference type="CDD" id="cd00167">
    <property type="entry name" value="SANT"/>
    <property type="match status" value="1"/>
</dbReference>
<dbReference type="Proteomes" id="UP001285441">
    <property type="component" value="Unassembled WGS sequence"/>
</dbReference>
<feature type="compositionally biased region" description="Basic and acidic residues" evidence="1">
    <location>
        <begin position="362"/>
        <end position="393"/>
    </location>
</feature>
<reference evidence="3" key="1">
    <citation type="journal article" date="2023" name="Mol. Phylogenet. Evol.">
        <title>Genome-scale phylogeny and comparative genomics of the fungal order Sordariales.</title>
        <authorList>
            <person name="Hensen N."/>
            <person name="Bonometti L."/>
            <person name="Westerberg I."/>
            <person name="Brannstrom I.O."/>
            <person name="Guillou S."/>
            <person name="Cros-Aarteil S."/>
            <person name="Calhoun S."/>
            <person name="Haridas S."/>
            <person name="Kuo A."/>
            <person name="Mondo S."/>
            <person name="Pangilinan J."/>
            <person name="Riley R."/>
            <person name="LaButti K."/>
            <person name="Andreopoulos B."/>
            <person name="Lipzen A."/>
            <person name="Chen C."/>
            <person name="Yan M."/>
            <person name="Daum C."/>
            <person name="Ng V."/>
            <person name="Clum A."/>
            <person name="Steindorff A."/>
            <person name="Ohm R.A."/>
            <person name="Martin F."/>
            <person name="Silar P."/>
            <person name="Natvig D.O."/>
            <person name="Lalanne C."/>
            <person name="Gautier V."/>
            <person name="Ament-Velasquez S.L."/>
            <person name="Kruys A."/>
            <person name="Hutchinson M.I."/>
            <person name="Powell A.J."/>
            <person name="Barry K."/>
            <person name="Miller A.N."/>
            <person name="Grigoriev I.V."/>
            <person name="Debuchy R."/>
            <person name="Gladieux P."/>
            <person name="Hiltunen Thoren M."/>
            <person name="Johannesson H."/>
        </authorList>
    </citation>
    <scope>NUCLEOTIDE SEQUENCE</scope>
    <source>
        <strain evidence="3">CBS 232.78</strain>
    </source>
</reference>
<feature type="compositionally biased region" description="Low complexity" evidence="1">
    <location>
        <begin position="18"/>
        <end position="35"/>
    </location>
</feature>
<dbReference type="EMBL" id="JAULSW010000007">
    <property type="protein sequence ID" value="KAK3375107.1"/>
    <property type="molecule type" value="Genomic_DNA"/>
</dbReference>
<sequence>MLVQKKTAFKPKAKAVPRRNAPAASASAPTPVPATSQDAVDKPSSTSQPLSGTPVPSAPAPEKLSTSQPPDKSAPNTKETAPVQERAEKAATAPGLPADEGSTSSAAPAVVDSSNRGTALPAAVLAPRSEAEPPAHEPPRTQVISPSEASIPDVGSTSNLVSKAPPTATSHDVTSTPDLSPSIQPARIASIQSRSAQAATPPIEKTANVEPEPEPTVKAAAQTAPPAVTPPVDEATNGQPRPTVEVAAPTVTPAAKRGRKRKADATTGEGPSPADGVAAPKKRPRAKKAASIQNEEGESSAPDGQAAPKPSRTRKRKSAAAEGLDEDGGENEAQAKKARLREATPEDAEAVEIDTTQVKMADLIKDMHVGKKFSLHDELMERERAKRQKEYERRRQRKNSTANGGEGEAAGSASTPGPDGNPASTPATENAANAAAEEPPSDRAGALAPAGETYQIVDGVIVVDSRSLQVDRHARAAEAAGELEEFEENEFTHHTTSATYLRRKMKAKQWPDEETEKFYTALGMFGTDFDTISRMFPDKTRKHIKLKFNREERANPQRITEALVGKKTVAINIDEYQRQTGQEYQTAEAIYAEQKKAEEEFEARQKAIADEKAEELRKKKEALFGAPDADPEANTGAKKGRRGRKKARVEVGL</sequence>
<dbReference type="SUPFAM" id="SSF46689">
    <property type="entry name" value="Homeodomain-like"/>
    <property type="match status" value="1"/>
</dbReference>
<organism evidence="3 4">
    <name type="scientific">Podospora didyma</name>
    <dbReference type="NCBI Taxonomy" id="330526"/>
    <lineage>
        <taxon>Eukaryota</taxon>
        <taxon>Fungi</taxon>
        <taxon>Dikarya</taxon>
        <taxon>Ascomycota</taxon>
        <taxon>Pezizomycotina</taxon>
        <taxon>Sordariomycetes</taxon>
        <taxon>Sordariomycetidae</taxon>
        <taxon>Sordariales</taxon>
        <taxon>Podosporaceae</taxon>
        <taxon>Podospora</taxon>
    </lineage>
</organism>
<feature type="compositionally biased region" description="Basic and acidic residues" evidence="1">
    <location>
        <begin position="129"/>
        <end position="139"/>
    </location>
</feature>
<dbReference type="Gene3D" id="1.20.58.1880">
    <property type="match status" value="1"/>
</dbReference>
<dbReference type="InterPro" id="IPR039467">
    <property type="entry name" value="TFIIIB_B''_Myb"/>
</dbReference>
<feature type="compositionally biased region" description="Polar residues" evidence="1">
    <location>
        <begin position="155"/>
        <end position="183"/>
    </location>
</feature>
<dbReference type="SMART" id="SM00717">
    <property type="entry name" value="SANT"/>
    <property type="match status" value="1"/>
</dbReference>
<feature type="compositionally biased region" description="Low complexity" evidence="1">
    <location>
        <begin position="216"/>
        <end position="232"/>
    </location>
</feature>
<gene>
    <name evidence="3" type="ORF">B0H63DRAFT_481872</name>
</gene>
<name>A0AAE0KF84_9PEZI</name>
<evidence type="ECO:0000313" key="3">
    <source>
        <dbReference type="EMBL" id="KAK3375107.1"/>
    </source>
</evidence>
<feature type="compositionally biased region" description="Low complexity" evidence="1">
    <location>
        <begin position="242"/>
        <end position="255"/>
    </location>
</feature>
<feature type="compositionally biased region" description="Basic residues" evidence="1">
    <location>
        <begin position="638"/>
        <end position="647"/>
    </location>
</feature>
<feature type="compositionally biased region" description="Low complexity" evidence="1">
    <location>
        <begin position="186"/>
        <end position="199"/>
    </location>
</feature>
<evidence type="ECO:0000259" key="2">
    <source>
        <dbReference type="SMART" id="SM00717"/>
    </source>
</evidence>
<feature type="compositionally biased region" description="Low complexity" evidence="1">
    <location>
        <begin position="399"/>
        <end position="438"/>
    </location>
</feature>
<feature type="compositionally biased region" description="Basic residues" evidence="1">
    <location>
        <begin position="7"/>
        <end position="17"/>
    </location>
</feature>
<proteinExistence type="predicted"/>
<dbReference type="PANTHER" id="PTHR22929">
    <property type="entry name" value="RNA POLYMERASE III TRANSCRIPTION INITIATION FACTOR B"/>
    <property type="match status" value="1"/>
</dbReference>
<feature type="compositionally biased region" description="Polar residues" evidence="1">
    <location>
        <begin position="64"/>
        <end position="79"/>
    </location>
</feature>
<feature type="domain" description="Myb-like" evidence="2">
    <location>
        <begin position="506"/>
        <end position="554"/>
    </location>
</feature>
<dbReference type="GO" id="GO:0001156">
    <property type="term" value="F:TFIIIC-class transcription factor complex binding"/>
    <property type="evidence" value="ECO:0007669"/>
    <property type="project" value="TreeGrafter"/>
</dbReference>
<dbReference type="AlphaFoldDB" id="A0AAE0KF84"/>
<dbReference type="Pfam" id="PF15963">
    <property type="entry name" value="Myb_DNA-bind_7"/>
    <property type="match status" value="1"/>
</dbReference>
<dbReference type="InterPro" id="IPR009057">
    <property type="entry name" value="Homeodomain-like_sf"/>
</dbReference>
<comment type="caution">
    <text evidence="3">The sequence shown here is derived from an EMBL/GenBank/DDBJ whole genome shotgun (WGS) entry which is preliminary data.</text>
</comment>
<feature type="region of interest" description="Disordered" evidence="1">
    <location>
        <begin position="1"/>
        <end position="449"/>
    </location>
</feature>
<dbReference type="PANTHER" id="PTHR22929:SF0">
    <property type="entry name" value="TRANSCRIPTION FACTOR TFIIIB COMPONENT B'' HOMOLOG"/>
    <property type="match status" value="1"/>
</dbReference>
<accession>A0AAE0KF84</accession>
<dbReference type="GO" id="GO:0070898">
    <property type="term" value="P:RNA polymerase III preinitiation complex assembly"/>
    <property type="evidence" value="ECO:0007669"/>
    <property type="project" value="TreeGrafter"/>
</dbReference>
<dbReference type="InterPro" id="IPR001005">
    <property type="entry name" value="SANT/Myb"/>
</dbReference>